<sequence>MARSSLLVLEAGGGHPWTSAATGSKYAVGTRRRSGEPRREPRSGVDGISFTVHPLGTYRPFDRILAVQIRQSRSLVVFGLRSRMAELGGDRAAGGRRSAAFFNSRGEKGWRRPSATPIDSRRNVQGKPHLCFVRHGGVSLARSAATHRLTSRPLCFLAAASRLPLTGRCPHAVSGFTS</sequence>
<name>A0A4U6WJ43_SETVI</name>
<keyword evidence="3" id="KW-1185">Reference proteome</keyword>
<feature type="region of interest" description="Disordered" evidence="1">
    <location>
        <begin position="19"/>
        <end position="47"/>
    </location>
</feature>
<organism evidence="2 3">
    <name type="scientific">Setaria viridis</name>
    <name type="common">Green bristlegrass</name>
    <name type="synonym">Setaria italica subsp. viridis</name>
    <dbReference type="NCBI Taxonomy" id="4556"/>
    <lineage>
        <taxon>Eukaryota</taxon>
        <taxon>Viridiplantae</taxon>
        <taxon>Streptophyta</taxon>
        <taxon>Embryophyta</taxon>
        <taxon>Tracheophyta</taxon>
        <taxon>Spermatophyta</taxon>
        <taxon>Magnoliopsida</taxon>
        <taxon>Liliopsida</taxon>
        <taxon>Poales</taxon>
        <taxon>Poaceae</taxon>
        <taxon>PACMAD clade</taxon>
        <taxon>Panicoideae</taxon>
        <taxon>Panicodae</taxon>
        <taxon>Paniceae</taxon>
        <taxon>Cenchrinae</taxon>
        <taxon>Setaria</taxon>
    </lineage>
</organism>
<proteinExistence type="predicted"/>
<dbReference type="Proteomes" id="UP000298652">
    <property type="component" value="Chromosome 1"/>
</dbReference>
<dbReference type="AlphaFoldDB" id="A0A4U6WJ43"/>
<reference evidence="2" key="1">
    <citation type="submission" date="2019-03" db="EMBL/GenBank/DDBJ databases">
        <title>WGS assembly of Setaria viridis.</title>
        <authorList>
            <person name="Huang P."/>
            <person name="Jenkins J."/>
            <person name="Grimwood J."/>
            <person name="Barry K."/>
            <person name="Healey A."/>
            <person name="Mamidi S."/>
            <person name="Sreedasyam A."/>
            <person name="Shu S."/>
            <person name="Feldman M."/>
            <person name="Wu J."/>
            <person name="Yu Y."/>
            <person name="Chen C."/>
            <person name="Johnson J."/>
            <person name="Rokhsar D."/>
            <person name="Baxter I."/>
            <person name="Schmutz J."/>
            <person name="Brutnell T."/>
            <person name="Kellogg E."/>
        </authorList>
    </citation>
    <scope>NUCLEOTIDE SEQUENCE [LARGE SCALE GENOMIC DNA]</scope>
</reference>
<evidence type="ECO:0000313" key="3">
    <source>
        <dbReference type="Proteomes" id="UP000298652"/>
    </source>
</evidence>
<dbReference type="EMBL" id="CM016552">
    <property type="protein sequence ID" value="TKW42224.1"/>
    <property type="molecule type" value="Genomic_DNA"/>
</dbReference>
<evidence type="ECO:0000256" key="1">
    <source>
        <dbReference type="SAM" id="MobiDB-lite"/>
    </source>
</evidence>
<evidence type="ECO:0000313" key="2">
    <source>
        <dbReference type="EMBL" id="TKW42224.1"/>
    </source>
</evidence>
<gene>
    <name evidence="2" type="ORF">SEVIR_1G369700v2</name>
</gene>
<dbReference type="Gramene" id="TKW42224">
    <property type="protein sequence ID" value="TKW42224"/>
    <property type="gene ID" value="SEVIR_1G369700v2"/>
</dbReference>
<accession>A0A4U6WJ43</accession>
<feature type="compositionally biased region" description="Basic and acidic residues" evidence="1">
    <location>
        <begin position="33"/>
        <end position="43"/>
    </location>
</feature>
<protein>
    <submittedName>
        <fullName evidence="2">Uncharacterized protein</fullName>
    </submittedName>
</protein>